<sequence>MTTPLRTGETNITHKIRVEELADAEAAASKINSFVAINAAAGLSPCVIGLLNCGPEEDLEMDVEVRALLFVECWKDGYDGVEPFDIQSLTEQLKHSDSSFNLLSYGSSYWVSE</sequence>
<dbReference type="AlphaFoldDB" id="R9NWA2"/>
<dbReference type="EMBL" id="DF238768">
    <property type="protein sequence ID" value="GAC92742.1"/>
    <property type="molecule type" value="Genomic_DNA"/>
</dbReference>
<dbReference type="Proteomes" id="UP000014071">
    <property type="component" value="Unassembled WGS sequence"/>
</dbReference>
<dbReference type="GeneID" id="24105608"/>
<keyword evidence="2" id="KW-1185">Reference proteome</keyword>
<organism evidence="1 2">
    <name type="scientific">Pseudozyma hubeiensis (strain SY62)</name>
    <name type="common">Yeast</name>
    <dbReference type="NCBI Taxonomy" id="1305764"/>
    <lineage>
        <taxon>Eukaryota</taxon>
        <taxon>Fungi</taxon>
        <taxon>Dikarya</taxon>
        <taxon>Basidiomycota</taxon>
        <taxon>Ustilaginomycotina</taxon>
        <taxon>Ustilaginomycetes</taxon>
        <taxon>Ustilaginales</taxon>
        <taxon>Ustilaginaceae</taxon>
        <taxon>Pseudozyma</taxon>
    </lineage>
</organism>
<reference evidence="2" key="1">
    <citation type="journal article" date="2013" name="Genome Announc.">
        <title>Draft genome sequence of the basidiomycetous yeast-like fungus Pseudozyma hubeiensis SY62, which produces an abundant amount of the biosurfactant mannosylerythritol lipids.</title>
        <authorList>
            <person name="Konishi M."/>
            <person name="Hatada Y."/>
            <person name="Horiuchi J."/>
        </authorList>
    </citation>
    <scope>NUCLEOTIDE SEQUENCE [LARGE SCALE GENOMIC DNA]</scope>
    <source>
        <strain evidence="2">SY62</strain>
    </source>
</reference>
<proteinExistence type="predicted"/>
<dbReference type="OrthoDB" id="10287612at2759"/>
<dbReference type="HOGENOM" id="CLU_2134646_0_0_1"/>
<accession>R9NWA2</accession>
<gene>
    <name evidence="1" type="ORF">PHSY_000297</name>
</gene>
<name>R9NWA2_PSEHS</name>
<dbReference type="RefSeq" id="XP_012186329.1">
    <property type="nucleotide sequence ID" value="XM_012330939.1"/>
</dbReference>
<protein>
    <submittedName>
        <fullName evidence="1">GTP-binding protein</fullName>
    </submittedName>
</protein>
<evidence type="ECO:0000313" key="1">
    <source>
        <dbReference type="EMBL" id="GAC92742.1"/>
    </source>
</evidence>
<evidence type="ECO:0000313" key="2">
    <source>
        <dbReference type="Proteomes" id="UP000014071"/>
    </source>
</evidence>